<dbReference type="PROSITE" id="PS50158">
    <property type="entry name" value="ZF_CCHC"/>
    <property type="match status" value="1"/>
</dbReference>
<organism evidence="4 5">
    <name type="scientific">Brassica rapa subsp. trilocularis</name>
    <dbReference type="NCBI Taxonomy" id="1813537"/>
    <lineage>
        <taxon>Eukaryota</taxon>
        <taxon>Viridiplantae</taxon>
        <taxon>Streptophyta</taxon>
        <taxon>Embryophyta</taxon>
        <taxon>Tracheophyta</taxon>
        <taxon>Spermatophyta</taxon>
        <taxon>Magnoliopsida</taxon>
        <taxon>eudicotyledons</taxon>
        <taxon>Gunneridae</taxon>
        <taxon>Pentapetalae</taxon>
        <taxon>rosids</taxon>
        <taxon>malvids</taxon>
        <taxon>Brassicales</taxon>
        <taxon>Brassicaceae</taxon>
        <taxon>Brassiceae</taxon>
        <taxon>Brassica</taxon>
    </lineage>
</organism>
<feature type="compositionally biased region" description="Basic and acidic residues" evidence="2">
    <location>
        <begin position="712"/>
        <end position="731"/>
    </location>
</feature>
<dbReference type="Gene3D" id="4.10.60.10">
    <property type="entry name" value="Zinc finger, CCHC-type"/>
    <property type="match status" value="1"/>
</dbReference>
<evidence type="ECO:0000256" key="2">
    <source>
        <dbReference type="SAM" id="MobiDB-lite"/>
    </source>
</evidence>
<evidence type="ECO:0000259" key="3">
    <source>
        <dbReference type="PROSITE" id="PS50158"/>
    </source>
</evidence>
<feature type="compositionally biased region" description="Polar residues" evidence="2">
    <location>
        <begin position="576"/>
        <end position="586"/>
    </location>
</feature>
<dbReference type="InterPro" id="IPR036875">
    <property type="entry name" value="Znf_CCHC_sf"/>
</dbReference>
<dbReference type="SUPFAM" id="SSF57756">
    <property type="entry name" value="Retrovirus zinc finger-like domains"/>
    <property type="match status" value="1"/>
</dbReference>
<name>A0ABQ7LLB3_BRACM</name>
<dbReference type="Pfam" id="PF00098">
    <property type="entry name" value="zf-CCHC"/>
    <property type="match status" value="1"/>
</dbReference>
<feature type="domain" description="CCHC-type" evidence="3">
    <location>
        <begin position="610"/>
        <end position="624"/>
    </location>
</feature>
<evidence type="ECO:0000313" key="5">
    <source>
        <dbReference type="Proteomes" id="UP000823674"/>
    </source>
</evidence>
<protein>
    <recommendedName>
        <fullName evidence="3">CCHC-type domain-containing protein</fullName>
    </recommendedName>
</protein>
<keyword evidence="1" id="KW-0862">Zinc</keyword>
<keyword evidence="1" id="KW-0863">Zinc-finger</keyword>
<feature type="region of interest" description="Disordered" evidence="2">
    <location>
        <begin position="576"/>
        <end position="599"/>
    </location>
</feature>
<dbReference type="Proteomes" id="UP000823674">
    <property type="component" value="Chromosome A09"/>
</dbReference>
<gene>
    <name evidence="4" type="primary">A09g517670.1_BraROA</name>
    <name evidence="4" type="ORF">IGI04_038001</name>
</gene>
<evidence type="ECO:0000313" key="4">
    <source>
        <dbReference type="EMBL" id="KAG5386531.1"/>
    </source>
</evidence>
<sequence>SKRTYDEDLKSVARPPTHEINHTSYIGASSDIGALKEGYLCNHKEFNRETSFYRFSTQPEHAANWFHTKKSNGLGDMPVTSQTIYTTSELVLIKESNSLLKECATKTHVWKPGDYSLHLRAVGEFLPCTSSHMIKMNPLFVNLPYMDAFTLGARLRDYPDIKGDPTDAFISAQTHKIQGEKTTSIHGQILHQLSPTASFSLIIYFQAQASGLIKGIFPQPFVATIDPFKLDNSCCLNTFIFFLRYLILNLVDMATEEEADEYNINEVDWGEEPGYSWEDQNYGDGSEEEADEYNISEVDLGEEPGYTHGKIKTMEMALKKTTSVESQGLKMDMRKDHVVGSLIPSHKTTTRTIPSTRAILNLGKENYSRWEEDMENYFWEYKVPEHKKLSIALDTLVGEAYQWWLQEEECRIYFKEPTPHWEYVKELMYEHFEMRRLPPRTCPKRFVKLKPRQLHEREVTLTSHYNSYDQFRLYKFSGKGEDPRNYLQWEEDMERYFKCNSIPKGEYLSYGLGQLTEKAQRYWKREEKYREQFQEPPIRTWEQFKGIMRDRFAPYIPTQHAQKVSTKRVVQPQVLQPANQRQSSKPVHTPHVKHNQGEYSKSLKPPEVICYRCQGQGHLAKDCPIKRAVKMALREARETNLEVSDSFTRIDKKFDDLINLIKAGSNSVSSNSMTVLTHLSSAQKVESISGTNIEIKEQEPNLAAQSSPTLDKNVDKGLGNEETRTEAKQQENNEQSTLETSTPADHALEVVNTKAESMQDNQVSEALNLTQYYFFESSTSSMKHLLLPISDDSDIGTMEKHPEPNSQPYTQAVVNGETNCEIGDFEKETTILPREIIDRPWKGGIASLLIKEEPPVGQCITKPCIYQGKLVLRTKPFEEGGNDEDLKSVARPPTHEINHTSYIGASSDIGALKEGYLCNHKEFNRETSFYRFSTQPEHAANWFHTKKSNGLGDMPVTSQTIYTTSELVLIKESNSLLKECATQTHVWKPGDYSLHLRAVGEFLPCTSSHMIKMNPLFVNLPYMDAFTLGARLRDYPDIKGDPTDAFISAQTHKIQGEKTTSIHGQILHQLSPTASFSLIIYFQAQASGLIKGILPQPFVATIDPFKLDNSCCLVI</sequence>
<reference evidence="4 5" key="1">
    <citation type="submission" date="2021-03" db="EMBL/GenBank/DDBJ databases">
        <authorList>
            <person name="King G.J."/>
            <person name="Bancroft I."/>
            <person name="Baten A."/>
            <person name="Bloomfield J."/>
            <person name="Borpatragohain P."/>
            <person name="He Z."/>
            <person name="Irish N."/>
            <person name="Irwin J."/>
            <person name="Liu K."/>
            <person name="Mauleon R.P."/>
            <person name="Moore J."/>
            <person name="Morris R."/>
            <person name="Ostergaard L."/>
            <person name="Wang B."/>
            <person name="Wells R."/>
        </authorList>
    </citation>
    <scope>NUCLEOTIDE SEQUENCE [LARGE SCALE GENOMIC DNA]</scope>
    <source>
        <strain evidence="4">R-o-18</strain>
        <tissue evidence="4">Leaf</tissue>
    </source>
</reference>
<dbReference type="EMBL" id="JADBGQ010000008">
    <property type="protein sequence ID" value="KAG5386531.1"/>
    <property type="molecule type" value="Genomic_DNA"/>
</dbReference>
<evidence type="ECO:0000256" key="1">
    <source>
        <dbReference type="PROSITE-ProRule" id="PRU00047"/>
    </source>
</evidence>
<keyword evidence="1" id="KW-0479">Metal-binding</keyword>
<feature type="non-terminal residue" evidence="4">
    <location>
        <position position="1"/>
    </location>
</feature>
<accession>A0ABQ7LLB3</accession>
<feature type="compositionally biased region" description="Polar residues" evidence="2">
    <location>
        <begin position="732"/>
        <end position="743"/>
    </location>
</feature>
<feature type="region of interest" description="Disordered" evidence="2">
    <location>
        <begin position="690"/>
        <end position="744"/>
    </location>
</feature>
<dbReference type="SMART" id="SM00343">
    <property type="entry name" value="ZnF_C2HC"/>
    <property type="match status" value="1"/>
</dbReference>
<comment type="caution">
    <text evidence="4">The sequence shown here is derived from an EMBL/GenBank/DDBJ whole genome shotgun (WGS) entry which is preliminary data.</text>
</comment>
<proteinExistence type="predicted"/>
<keyword evidence="5" id="KW-1185">Reference proteome</keyword>
<dbReference type="InterPro" id="IPR001878">
    <property type="entry name" value="Znf_CCHC"/>
</dbReference>